<dbReference type="SUPFAM" id="SSF55811">
    <property type="entry name" value="Nudix"/>
    <property type="match status" value="1"/>
</dbReference>
<evidence type="ECO:0000256" key="6">
    <source>
        <dbReference type="ARBA" id="ARBA00022842"/>
    </source>
</evidence>
<dbReference type="InterPro" id="IPR015797">
    <property type="entry name" value="NUDIX_hydrolase-like_dom_sf"/>
</dbReference>
<dbReference type="Proteomes" id="UP001609175">
    <property type="component" value="Unassembled WGS sequence"/>
</dbReference>
<dbReference type="Pfam" id="PF00293">
    <property type="entry name" value="NUDIX"/>
    <property type="match status" value="1"/>
</dbReference>
<evidence type="ECO:0000256" key="3">
    <source>
        <dbReference type="ARBA" id="ARBA00006506"/>
    </source>
</evidence>
<dbReference type="InterPro" id="IPR000086">
    <property type="entry name" value="NUDIX_hydrolase_dom"/>
</dbReference>
<comment type="similarity">
    <text evidence="3">Belongs to the Nudix hydrolase family. PCD1 subfamily.</text>
</comment>
<keyword evidence="4" id="KW-0479">Metal-binding</keyword>
<evidence type="ECO:0000313" key="9">
    <source>
        <dbReference type="EMBL" id="MFH5209463.1"/>
    </source>
</evidence>
<dbReference type="PROSITE" id="PS51462">
    <property type="entry name" value="NUDIX"/>
    <property type="match status" value="1"/>
</dbReference>
<dbReference type="EMBL" id="JBIMSO010000053">
    <property type="protein sequence ID" value="MFH5209463.1"/>
    <property type="molecule type" value="Genomic_DNA"/>
</dbReference>
<evidence type="ECO:0000256" key="2">
    <source>
        <dbReference type="ARBA" id="ARBA00001946"/>
    </source>
</evidence>
<comment type="caution">
    <text evidence="9">The sequence shown here is derived from an EMBL/GenBank/DDBJ whole genome shotgun (WGS) entry which is preliminary data.</text>
</comment>
<comment type="cofactor">
    <cofactor evidence="2">
        <name>Mg(2+)</name>
        <dbReference type="ChEBI" id="CHEBI:18420"/>
    </cofactor>
</comment>
<dbReference type="InterPro" id="IPR000059">
    <property type="entry name" value="NUDIX_hydrolase_NudL_CS"/>
</dbReference>
<gene>
    <name evidence="9" type="ORF">ACHIPZ_14845</name>
</gene>
<reference evidence="9 10" key="1">
    <citation type="submission" date="2024-10" db="EMBL/GenBank/DDBJ databases">
        <authorList>
            <person name="Riesco R."/>
        </authorList>
    </citation>
    <scope>NUCLEOTIDE SEQUENCE [LARGE SCALE GENOMIC DNA]</scope>
    <source>
        <strain evidence="9 10">NCIMB 15449</strain>
    </source>
</reference>
<dbReference type="RefSeq" id="WP_395115276.1">
    <property type="nucleotide sequence ID" value="NZ_JBIMSO010000053.1"/>
</dbReference>
<comment type="cofactor">
    <cofactor evidence="1">
        <name>Mn(2+)</name>
        <dbReference type="ChEBI" id="CHEBI:29035"/>
    </cofactor>
</comment>
<dbReference type="PANTHER" id="PTHR12992">
    <property type="entry name" value="NUDIX HYDROLASE"/>
    <property type="match status" value="1"/>
</dbReference>
<dbReference type="InterPro" id="IPR045121">
    <property type="entry name" value="CoAse"/>
</dbReference>
<name>A0ABW7JNS1_9NOCA</name>
<dbReference type="EC" id="3.6.1.55" evidence="9"/>
<dbReference type="PANTHER" id="PTHR12992:SF11">
    <property type="entry name" value="MITOCHONDRIAL COENZYME A DIPHOSPHATASE NUDT8"/>
    <property type="match status" value="1"/>
</dbReference>
<dbReference type="CDD" id="cd03426">
    <property type="entry name" value="NUDIX_CoAse_Nudt7"/>
    <property type="match status" value="1"/>
</dbReference>
<evidence type="ECO:0000313" key="10">
    <source>
        <dbReference type="Proteomes" id="UP001609175"/>
    </source>
</evidence>
<protein>
    <submittedName>
        <fullName evidence="9">NUDIX hydrolase</fullName>
        <ecNumber evidence="9">3.6.1.55</ecNumber>
    </submittedName>
</protein>
<proteinExistence type="inferred from homology"/>
<dbReference type="GO" id="GO:0035539">
    <property type="term" value="F:8-oxo-7,8-dihydrodeoxyguanosine triphosphate pyrophosphatase activity"/>
    <property type="evidence" value="ECO:0007669"/>
    <property type="project" value="UniProtKB-EC"/>
</dbReference>
<keyword evidence="5 9" id="KW-0378">Hydrolase</keyword>
<evidence type="ECO:0000259" key="8">
    <source>
        <dbReference type="PROSITE" id="PS51462"/>
    </source>
</evidence>
<accession>A0ABW7JNS1</accession>
<evidence type="ECO:0000256" key="5">
    <source>
        <dbReference type="ARBA" id="ARBA00022801"/>
    </source>
</evidence>
<evidence type="ECO:0000256" key="7">
    <source>
        <dbReference type="ARBA" id="ARBA00023211"/>
    </source>
</evidence>
<evidence type="ECO:0000256" key="4">
    <source>
        <dbReference type="ARBA" id="ARBA00022723"/>
    </source>
</evidence>
<keyword evidence="6" id="KW-0460">Magnesium</keyword>
<dbReference type="Gene3D" id="3.90.79.10">
    <property type="entry name" value="Nucleoside Triphosphate Pyrophosphohydrolase"/>
    <property type="match status" value="1"/>
</dbReference>
<dbReference type="PROSITE" id="PS01293">
    <property type="entry name" value="NUDIX_COA"/>
    <property type="match status" value="1"/>
</dbReference>
<feature type="domain" description="Nudix hydrolase" evidence="8">
    <location>
        <begin position="44"/>
        <end position="190"/>
    </location>
</feature>
<sequence length="258" mass="27185">MADSVPPSGDVGVPDWLRRVAGEVPTDSTGTNPILARYAAADADAREAAVLVLFGGTADADPHARGGLPADAEVLLTQRASTLRQHRGQVAFPGGGADPGDDGPIATALREAEEETGLDPAGVQPLATWPGIYVPPSRFDVTPVIAYWRTPSSVDVVDRAEAERVVRVPVSTLLDPANRFIVRHPLGYFGPAFTVDGMVVWGFTGGILAGVFAVSGWEVEWDRSDVRDLESTLAAAGMGDSLVLPPELDSPSLRKVDR</sequence>
<keyword evidence="7" id="KW-0464">Manganese</keyword>
<organism evidence="9 10">
    <name type="scientific">Antrihabitans spumae</name>
    <dbReference type="NCBI Taxonomy" id="3373370"/>
    <lineage>
        <taxon>Bacteria</taxon>
        <taxon>Bacillati</taxon>
        <taxon>Actinomycetota</taxon>
        <taxon>Actinomycetes</taxon>
        <taxon>Mycobacteriales</taxon>
        <taxon>Nocardiaceae</taxon>
        <taxon>Antrihabitans</taxon>
    </lineage>
</organism>
<evidence type="ECO:0000256" key="1">
    <source>
        <dbReference type="ARBA" id="ARBA00001936"/>
    </source>
</evidence>